<dbReference type="PANTHER" id="PTHR38589:SF1">
    <property type="entry name" value="BLR0621 PROTEIN"/>
    <property type="match status" value="1"/>
</dbReference>
<dbReference type="EMBL" id="AP024702">
    <property type="protein sequence ID" value="BCX50255.1"/>
    <property type="molecule type" value="Genomic_DNA"/>
</dbReference>
<proteinExistence type="predicted"/>
<dbReference type="Proteomes" id="UP001374893">
    <property type="component" value="Chromosome"/>
</dbReference>
<reference evidence="3 4" key="1">
    <citation type="submission" date="2021-06" db="EMBL/GenBank/DDBJ databases">
        <title>Complete genome of Haloferula helveola possessing various polysaccharide degrading enzymes.</title>
        <authorList>
            <person name="Takami H."/>
            <person name="Huang C."/>
            <person name="Hamasaki K."/>
        </authorList>
    </citation>
    <scope>NUCLEOTIDE SEQUENCE [LARGE SCALE GENOMIC DNA]</scope>
    <source>
        <strain evidence="3 4">CN-1</strain>
    </source>
</reference>
<dbReference type="Pfam" id="PF03734">
    <property type="entry name" value="YkuD"/>
    <property type="match status" value="1"/>
</dbReference>
<evidence type="ECO:0000259" key="2">
    <source>
        <dbReference type="Pfam" id="PF03734"/>
    </source>
</evidence>
<organism evidence="3 4">
    <name type="scientific">Haloferula helveola</name>
    <dbReference type="NCBI Taxonomy" id="490095"/>
    <lineage>
        <taxon>Bacteria</taxon>
        <taxon>Pseudomonadati</taxon>
        <taxon>Verrucomicrobiota</taxon>
        <taxon>Verrucomicrobiia</taxon>
        <taxon>Verrucomicrobiales</taxon>
        <taxon>Verrucomicrobiaceae</taxon>
        <taxon>Haloferula</taxon>
    </lineage>
</organism>
<dbReference type="PANTHER" id="PTHR38589">
    <property type="entry name" value="BLR0621 PROTEIN"/>
    <property type="match status" value="1"/>
</dbReference>
<feature type="signal peptide" evidence="1">
    <location>
        <begin position="1"/>
        <end position="25"/>
    </location>
</feature>
<keyword evidence="4" id="KW-1185">Reference proteome</keyword>
<keyword evidence="1" id="KW-0732">Signal</keyword>
<evidence type="ECO:0000313" key="4">
    <source>
        <dbReference type="Proteomes" id="UP001374893"/>
    </source>
</evidence>
<gene>
    <name evidence="3" type="ORF">HAHE_41630</name>
</gene>
<feature type="domain" description="L,D-TPase catalytic" evidence="2">
    <location>
        <begin position="70"/>
        <end position="215"/>
    </location>
</feature>
<dbReference type="InterPro" id="IPR005490">
    <property type="entry name" value="LD_TPept_cat_dom"/>
</dbReference>
<name>A0ABN6HHT8_9BACT</name>
<accession>A0ABN6HHT8</accession>
<protein>
    <submittedName>
        <fullName evidence="3">Transpeptidase</fullName>
    </submittedName>
</protein>
<dbReference type="RefSeq" id="WP_338687228.1">
    <property type="nucleotide sequence ID" value="NZ_AP024702.1"/>
</dbReference>
<feature type="chain" id="PRO_5047007003" evidence="1">
    <location>
        <begin position="26"/>
        <end position="238"/>
    </location>
</feature>
<evidence type="ECO:0000313" key="3">
    <source>
        <dbReference type="EMBL" id="BCX50255.1"/>
    </source>
</evidence>
<evidence type="ECO:0000256" key="1">
    <source>
        <dbReference type="SAM" id="SignalP"/>
    </source>
</evidence>
<sequence length="238" mass="26106">MKILALFLLTAIAALGNLTSGSSQCVVGISEGWNSSHVTLTAYEKKGGKWVKALGPWPGRLGKSGLVWGAGIHPLPQGATTKKEGDWKAPGGVFHIGGAWGYDAQIKKHPKLFYRKITTRDLWVEDSSSSSYNRHLILDHEPATAWEKKQQMRQNDPAHSLKLFIAHNAAPKIQPGAGSAIFFHIWRGGGSKPTAGCTTVSEERLRSLIAWIDPDKKPLYVLLPKAEYGKYRSDWGLP</sequence>